<dbReference type="Proteomes" id="UP000220102">
    <property type="component" value="Unassembled WGS sequence"/>
</dbReference>
<dbReference type="RefSeq" id="WP_098076312.1">
    <property type="nucleotide sequence ID" value="NZ_PDEQ01000006.1"/>
</dbReference>
<name>A0A2A8CW96_9BACT</name>
<organism evidence="1 2">
    <name type="scientific">Longibacter salinarum</name>
    <dbReference type="NCBI Taxonomy" id="1850348"/>
    <lineage>
        <taxon>Bacteria</taxon>
        <taxon>Pseudomonadati</taxon>
        <taxon>Rhodothermota</taxon>
        <taxon>Rhodothermia</taxon>
        <taxon>Rhodothermales</taxon>
        <taxon>Salisaetaceae</taxon>
        <taxon>Longibacter</taxon>
    </lineage>
</organism>
<comment type="caution">
    <text evidence="1">The sequence shown here is derived from an EMBL/GenBank/DDBJ whole genome shotgun (WGS) entry which is preliminary data.</text>
</comment>
<gene>
    <name evidence="1" type="ORF">CRI94_12735</name>
</gene>
<keyword evidence="2" id="KW-1185">Reference proteome</keyword>
<evidence type="ECO:0000313" key="2">
    <source>
        <dbReference type="Proteomes" id="UP000220102"/>
    </source>
</evidence>
<proteinExistence type="predicted"/>
<dbReference type="AlphaFoldDB" id="A0A2A8CW96"/>
<reference evidence="1 2" key="1">
    <citation type="submission" date="2017-10" db="EMBL/GenBank/DDBJ databases">
        <title>Draft genome of Longibacter Salinarum.</title>
        <authorList>
            <person name="Goh K.M."/>
            <person name="Shamsir M.S."/>
            <person name="Lim S.W."/>
        </authorList>
    </citation>
    <scope>NUCLEOTIDE SEQUENCE [LARGE SCALE GENOMIC DNA]</scope>
    <source>
        <strain evidence="1 2">KCTC 52045</strain>
    </source>
</reference>
<sequence>MKDLIGKVVLSMVLKRLSWNGESAAAAAGTYAGYDVKKRSLFSGIQGQLNLKGGPGRVVTSIEGNPASGTERWQINADAMHVFGRESAKVTPYVGAGACVVGQEDGKGKRPGLNLFGGSRVRLGDMHFFVQMRFTFADGAHFSIAGGLRPTL</sequence>
<accession>A0A2A8CW96</accession>
<evidence type="ECO:0000313" key="1">
    <source>
        <dbReference type="EMBL" id="PEN12864.1"/>
    </source>
</evidence>
<dbReference type="EMBL" id="PDEQ01000006">
    <property type="protein sequence ID" value="PEN12864.1"/>
    <property type="molecule type" value="Genomic_DNA"/>
</dbReference>
<protein>
    <recommendedName>
        <fullName evidence="3">Outer membrane protein beta-barrel domain-containing protein</fullName>
    </recommendedName>
</protein>
<evidence type="ECO:0008006" key="3">
    <source>
        <dbReference type="Google" id="ProtNLM"/>
    </source>
</evidence>